<evidence type="ECO:0000256" key="3">
    <source>
        <dbReference type="SAM" id="MobiDB-lite"/>
    </source>
</evidence>
<dbReference type="Proteomes" id="UP000615446">
    <property type="component" value="Unassembled WGS sequence"/>
</dbReference>
<protein>
    <submittedName>
        <fullName evidence="5">Proteasome maturation factor UMP1</fullName>
    </submittedName>
</protein>
<organism evidence="4 6">
    <name type="scientific">Rhizophagus clarus</name>
    <dbReference type="NCBI Taxonomy" id="94130"/>
    <lineage>
        <taxon>Eukaryota</taxon>
        <taxon>Fungi</taxon>
        <taxon>Fungi incertae sedis</taxon>
        <taxon>Mucoromycota</taxon>
        <taxon>Glomeromycotina</taxon>
        <taxon>Glomeromycetes</taxon>
        <taxon>Glomerales</taxon>
        <taxon>Glomeraceae</taxon>
        <taxon>Rhizophagus</taxon>
    </lineage>
</organism>
<keyword evidence="6" id="KW-1185">Reference proteome</keyword>
<keyword evidence="5" id="KW-0647">Proteasome</keyword>
<gene>
    <name evidence="5" type="ORF">RCL2_000784900</name>
    <name evidence="4" type="ORF">RclHR1_07170015</name>
</gene>
<dbReference type="STRING" id="94130.A0A2Z6RVZ7"/>
<reference evidence="5" key="2">
    <citation type="submission" date="2019-10" db="EMBL/GenBank/DDBJ databases">
        <title>Conservation and host-specific expression of non-tandemly repeated heterogenous ribosome RNA gene in arbuscular mycorrhizal fungi.</title>
        <authorList>
            <person name="Maeda T."/>
            <person name="Kobayashi Y."/>
            <person name="Nakagawa T."/>
            <person name="Ezawa T."/>
            <person name="Yamaguchi K."/>
            <person name="Bino T."/>
            <person name="Nishimoto Y."/>
            <person name="Shigenobu S."/>
            <person name="Kawaguchi M."/>
        </authorList>
    </citation>
    <scope>NUCLEOTIDE SEQUENCE</scope>
    <source>
        <strain evidence="5">HR1</strain>
    </source>
</reference>
<dbReference type="AlphaFoldDB" id="A0A2Z6RVZ7"/>
<dbReference type="GO" id="GO:0000502">
    <property type="term" value="C:proteasome complex"/>
    <property type="evidence" value="ECO:0007669"/>
    <property type="project" value="UniProtKB-KW"/>
</dbReference>
<evidence type="ECO:0000313" key="6">
    <source>
        <dbReference type="Proteomes" id="UP000247702"/>
    </source>
</evidence>
<dbReference type="GO" id="GO:0005634">
    <property type="term" value="C:nucleus"/>
    <property type="evidence" value="ECO:0007669"/>
    <property type="project" value="TreeGrafter"/>
</dbReference>
<name>A0A2Z6RVZ7_9GLOM</name>
<dbReference type="Proteomes" id="UP000247702">
    <property type="component" value="Unassembled WGS sequence"/>
</dbReference>
<dbReference type="EMBL" id="BLAL01000050">
    <property type="protein sequence ID" value="GES80578.1"/>
    <property type="molecule type" value="Genomic_DNA"/>
</dbReference>
<dbReference type="OrthoDB" id="15001at2759"/>
<sequence length="147" mass="16791">METQSLRITPSSQPDSVSTNKSIAETANSFGVHDTFRYGPKSIGAEILPKHPLENRLKYWEETQTNLKFTLERRIYGIHAPVRQLMERSIVSRVQRAPILPSSNLSLDILMGKDETIDFEDFLNVPEFSTDMMDMHASMEHKLGIKL</sequence>
<dbReference type="InterPro" id="IPR008012">
    <property type="entry name" value="Ump1"/>
</dbReference>
<dbReference type="EMBL" id="BEXD01004112">
    <property type="protein sequence ID" value="GBC06974.1"/>
    <property type="molecule type" value="Genomic_DNA"/>
</dbReference>
<accession>A0A2Z6RVZ7</accession>
<evidence type="ECO:0000313" key="5">
    <source>
        <dbReference type="EMBL" id="GES80578.1"/>
    </source>
</evidence>
<dbReference type="GO" id="GO:0043248">
    <property type="term" value="P:proteasome assembly"/>
    <property type="evidence" value="ECO:0007669"/>
    <property type="project" value="InterPro"/>
</dbReference>
<keyword evidence="1" id="KW-0143">Chaperone</keyword>
<evidence type="ECO:0000313" key="4">
    <source>
        <dbReference type="EMBL" id="GBC06974.1"/>
    </source>
</evidence>
<dbReference type="Pfam" id="PF05348">
    <property type="entry name" value="UMP1"/>
    <property type="match status" value="1"/>
</dbReference>
<dbReference type="PANTHER" id="PTHR12828">
    <property type="entry name" value="PROTEASOME MATURATION PROTEIN UMP1"/>
    <property type="match status" value="1"/>
</dbReference>
<feature type="region of interest" description="Disordered" evidence="3">
    <location>
        <begin position="1"/>
        <end position="20"/>
    </location>
</feature>
<evidence type="ECO:0000256" key="2">
    <source>
        <dbReference type="ARBA" id="ARBA00043974"/>
    </source>
</evidence>
<dbReference type="GO" id="GO:0005737">
    <property type="term" value="C:cytoplasm"/>
    <property type="evidence" value="ECO:0007669"/>
    <property type="project" value="TreeGrafter"/>
</dbReference>
<dbReference type="PANTHER" id="PTHR12828:SF3">
    <property type="entry name" value="PROTEASOME MATURATION PROTEIN"/>
    <property type="match status" value="1"/>
</dbReference>
<reference evidence="4 6" key="1">
    <citation type="submission" date="2017-11" db="EMBL/GenBank/DDBJ databases">
        <title>The genome of Rhizophagus clarus HR1 reveals common genetic basis of auxotrophy among arbuscular mycorrhizal fungi.</title>
        <authorList>
            <person name="Kobayashi Y."/>
        </authorList>
    </citation>
    <scope>NUCLEOTIDE SEQUENCE [LARGE SCALE GENOMIC DNA]</scope>
    <source>
        <strain evidence="4 6">HR1</strain>
    </source>
</reference>
<evidence type="ECO:0000256" key="1">
    <source>
        <dbReference type="ARBA" id="ARBA00023186"/>
    </source>
</evidence>
<comment type="similarity">
    <text evidence="2">Belongs to the POMP/UMP1 family.</text>
</comment>
<proteinExistence type="inferred from homology"/>
<comment type="caution">
    <text evidence="4">The sequence shown here is derived from an EMBL/GenBank/DDBJ whole genome shotgun (WGS) entry which is preliminary data.</text>
</comment>